<dbReference type="PROSITE" id="PS00211">
    <property type="entry name" value="ABC_TRANSPORTER_1"/>
    <property type="match status" value="1"/>
</dbReference>
<name>A0ABQ3YEQ7_9ACTN</name>
<dbReference type="InterPro" id="IPR050763">
    <property type="entry name" value="ABC_transporter_ATP-binding"/>
</dbReference>
<feature type="region of interest" description="Disordered" evidence="6">
    <location>
        <begin position="1"/>
        <end position="29"/>
    </location>
</feature>
<keyword evidence="5" id="KW-0046">Antibiotic resistance</keyword>
<evidence type="ECO:0000256" key="2">
    <source>
        <dbReference type="ARBA" id="ARBA00022448"/>
    </source>
</evidence>
<evidence type="ECO:0000256" key="1">
    <source>
        <dbReference type="ARBA" id="ARBA00004202"/>
    </source>
</evidence>
<dbReference type="InterPro" id="IPR027417">
    <property type="entry name" value="P-loop_NTPase"/>
</dbReference>
<dbReference type="InterPro" id="IPR003593">
    <property type="entry name" value="AAA+_ATPase"/>
</dbReference>
<comment type="subcellular location">
    <subcellularLocation>
        <location evidence="1">Cell membrane</location>
        <topology evidence="1">Peripheral membrane protein</topology>
    </subcellularLocation>
</comment>
<keyword evidence="3" id="KW-0547">Nucleotide-binding</keyword>
<keyword evidence="9" id="KW-1185">Reference proteome</keyword>
<dbReference type="PANTHER" id="PTHR42711">
    <property type="entry name" value="ABC TRANSPORTER ATP-BINDING PROTEIN"/>
    <property type="match status" value="1"/>
</dbReference>
<dbReference type="Pfam" id="PF00005">
    <property type="entry name" value="ABC_tran"/>
    <property type="match status" value="1"/>
</dbReference>
<comment type="caution">
    <text evidence="8">The sequence shown here is derived from an EMBL/GenBank/DDBJ whole genome shotgun (WGS) entry which is preliminary data.</text>
</comment>
<evidence type="ECO:0000259" key="7">
    <source>
        <dbReference type="PROSITE" id="PS50893"/>
    </source>
</evidence>
<evidence type="ECO:0000313" key="8">
    <source>
        <dbReference type="EMBL" id="GID78476.1"/>
    </source>
</evidence>
<organism evidence="8 9">
    <name type="scientific">Paractinoplanes deccanensis</name>
    <dbReference type="NCBI Taxonomy" id="113561"/>
    <lineage>
        <taxon>Bacteria</taxon>
        <taxon>Bacillati</taxon>
        <taxon>Actinomycetota</taxon>
        <taxon>Actinomycetes</taxon>
        <taxon>Micromonosporales</taxon>
        <taxon>Micromonosporaceae</taxon>
        <taxon>Paractinoplanes</taxon>
    </lineage>
</organism>
<keyword evidence="2" id="KW-0813">Transport</keyword>
<reference evidence="8 9" key="1">
    <citation type="submission" date="2021-01" db="EMBL/GenBank/DDBJ databases">
        <title>Whole genome shotgun sequence of Actinoplanes deccanensis NBRC 13994.</title>
        <authorList>
            <person name="Komaki H."/>
            <person name="Tamura T."/>
        </authorList>
    </citation>
    <scope>NUCLEOTIDE SEQUENCE [LARGE SCALE GENOMIC DNA]</scope>
    <source>
        <strain evidence="8 9">NBRC 13994</strain>
    </source>
</reference>
<dbReference type="SUPFAM" id="SSF52540">
    <property type="entry name" value="P-loop containing nucleoside triphosphate hydrolases"/>
    <property type="match status" value="1"/>
</dbReference>
<dbReference type="Proteomes" id="UP000609879">
    <property type="component" value="Unassembled WGS sequence"/>
</dbReference>
<accession>A0ABQ3YEQ7</accession>
<dbReference type="EMBL" id="BOMI01000146">
    <property type="protein sequence ID" value="GID78476.1"/>
    <property type="molecule type" value="Genomic_DNA"/>
</dbReference>
<feature type="domain" description="ABC transporter" evidence="7">
    <location>
        <begin position="52"/>
        <end position="277"/>
    </location>
</feature>
<gene>
    <name evidence="8" type="ORF">Ade02nite_71170</name>
</gene>
<evidence type="ECO:0000256" key="4">
    <source>
        <dbReference type="ARBA" id="ARBA00022840"/>
    </source>
</evidence>
<keyword evidence="4" id="KW-0067">ATP-binding</keyword>
<evidence type="ECO:0000313" key="9">
    <source>
        <dbReference type="Proteomes" id="UP000609879"/>
    </source>
</evidence>
<dbReference type="CDD" id="cd03230">
    <property type="entry name" value="ABC_DR_subfamily_A"/>
    <property type="match status" value="1"/>
</dbReference>
<proteinExistence type="predicted"/>
<protein>
    <submittedName>
        <fullName evidence="8">ABC transporter</fullName>
    </submittedName>
</protein>
<evidence type="ECO:0000256" key="6">
    <source>
        <dbReference type="SAM" id="MobiDB-lite"/>
    </source>
</evidence>
<dbReference type="InterPro" id="IPR017871">
    <property type="entry name" value="ABC_transporter-like_CS"/>
</dbReference>
<sequence length="350" mass="37271">MEIAHRRPPRKSPGHHHTGGSPGARAIGPGTGDLVRWCRRAAGPDAGGMTTIAVRDLARSYGTVRAVDGVSFTVGDGEIFALLGPNGAGKTTTVEILEGYRSRDAGTVDVLGFDPATGGADYRARIGVVLQSAGFEEEFTVRELVRLQASLYPRRHDPDELIDLVGLATKRTTRVKGLSGGQRRRLDLALGLAGAPDLLFLDEPTTGFDPAARHHAWDLVASLRDLGTTILLTTHYLEEAQRLADRVGVLRDGRLLTVGSPGELRAASDLPTVISFRIPGGGLSGLPPLSARPRLAGGVVRLDSREPVADTWHLTAWATARWTPLEDLTVSPPTLEDIYLALTGEAGDGR</sequence>
<evidence type="ECO:0000256" key="5">
    <source>
        <dbReference type="ARBA" id="ARBA00023251"/>
    </source>
</evidence>
<dbReference type="PROSITE" id="PS50893">
    <property type="entry name" value="ABC_TRANSPORTER_2"/>
    <property type="match status" value="1"/>
</dbReference>
<dbReference type="Gene3D" id="3.40.50.300">
    <property type="entry name" value="P-loop containing nucleotide triphosphate hydrolases"/>
    <property type="match status" value="1"/>
</dbReference>
<evidence type="ECO:0000256" key="3">
    <source>
        <dbReference type="ARBA" id="ARBA00022741"/>
    </source>
</evidence>
<dbReference type="PANTHER" id="PTHR42711:SF17">
    <property type="entry name" value="ABC TRANSPORTER ATP-BINDING PROTEIN"/>
    <property type="match status" value="1"/>
</dbReference>
<feature type="compositionally biased region" description="Basic residues" evidence="6">
    <location>
        <begin position="1"/>
        <end position="18"/>
    </location>
</feature>
<dbReference type="InterPro" id="IPR003439">
    <property type="entry name" value="ABC_transporter-like_ATP-bd"/>
</dbReference>
<dbReference type="SMART" id="SM00382">
    <property type="entry name" value="AAA"/>
    <property type="match status" value="1"/>
</dbReference>